<dbReference type="FunFam" id="3.40.309.10:FF:000004">
    <property type="entry name" value="Succinate-semialdehyde dehydrogenase I"/>
    <property type="match status" value="1"/>
</dbReference>
<dbReference type="PANTHER" id="PTHR43353">
    <property type="entry name" value="SUCCINATE-SEMIALDEHYDE DEHYDROGENASE, MITOCHONDRIAL"/>
    <property type="match status" value="1"/>
</dbReference>
<dbReference type="KEGG" id="slb:AWJ20_4476"/>
<dbReference type="GO" id="GO:0009450">
    <property type="term" value="P:gamma-aminobutyric acid catabolic process"/>
    <property type="evidence" value="ECO:0007669"/>
    <property type="project" value="TreeGrafter"/>
</dbReference>
<comment type="similarity">
    <text evidence="2">Belongs to the aldehyde dehydrogenase family.</text>
</comment>
<evidence type="ECO:0000313" key="5">
    <source>
        <dbReference type="EMBL" id="ANB11655.1"/>
    </source>
</evidence>
<dbReference type="RefSeq" id="XP_018734132.1">
    <property type="nucleotide sequence ID" value="XM_018881549.1"/>
</dbReference>
<dbReference type="CDD" id="cd07103">
    <property type="entry name" value="ALDH_F5_SSADH_GabD"/>
    <property type="match status" value="1"/>
</dbReference>
<protein>
    <submittedName>
        <fullName evidence="5">Succinate-semialdehyde dehydrogenase (NAD(P)(+))</fullName>
    </submittedName>
</protein>
<dbReference type="EMBL" id="CP014500">
    <property type="protein sequence ID" value="ANB11655.1"/>
    <property type="molecule type" value="Genomic_DNA"/>
</dbReference>
<organism evidence="5 6">
    <name type="scientific">Sugiyamaella lignohabitans</name>
    <dbReference type="NCBI Taxonomy" id="796027"/>
    <lineage>
        <taxon>Eukaryota</taxon>
        <taxon>Fungi</taxon>
        <taxon>Dikarya</taxon>
        <taxon>Ascomycota</taxon>
        <taxon>Saccharomycotina</taxon>
        <taxon>Dipodascomycetes</taxon>
        <taxon>Dipodascales</taxon>
        <taxon>Trichomonascaceae</taxon>
        <taxon>Sugiyamaella</taxon>
    </lineage>
</organism>
<comment type="pathway">
    <text evidence="1">Amino-acid degradation; 4-aminobutanoate degradation.</text>
</comment>
<evidence type="ECO:0000256" key="3">
    <source>
        <dbReference type="ARBA" id="ARBA00023002"/>
    </source>
</evidence>
<dbReference type="InterPro" id="IPR015590">
    <property type="entry name" value="Aldehyde_DH_dom"/>
</dbReference>
<evidence type="ECO:0000256" key="2">
    <source>
        <dbReference type="ARBA" id="ARBA00009986"/>
    </source>
</evidence>
<dbReference type="InterPro" id="IPR016162">
    <property type="entry name" value="Ald_DH_N"/>
</dbReference>
<evidence type="ECO:0000313" key="6">
    <source>
        <dbReference type="Proteomes" id="UP000189580"/>
    </source>
</evidence>
<dbReference type="Pfam" id="PF00171">
    <property type="entry name" value="Aldedh"/>
    <property type="match status" value="1"/>
</dbReference>
<name>A0A167CGH0_9ASCO</name>
<dbReference type="OrthoDB" id="310895at2759"/>
<dbReference type="InterPro" id="IPR016161">
    <property type="entry name" value="Ald_DH/histidinol_DH"/>
</dbReference>
<dbReference type="FunFam" id="3.40.605.10:FF:000007">
    <property type="entry name" value="NAD/NADP-dependent betaine aldehyde dehydrogenase"/>
    <property type="match status" value="1"/>
</dbReference>
<dbReference type="PANTHER" id="PTHR43353:SF10">
    <property type="entry name" value="SUCCINATE-SEMIALDEHYDE DEHYDROGENASE (NADP+)"/>
    <property type="match status" value="1"/>
</dbReference>
<dbReference type="AlphaFoldDB" id="A0A167CGH0"/>
<dbReference type="GO" id="GO:0004777">
    <property type="term" value="F:succinate-semialdehyde dehydrogenase (NAD+) activity"/>
    <property type="evidence" value="ECO:0007669"/>
    <property type="project" value="TreeGrafter"/>
</dbReference>
<proteinExistence type="inferred from homology"/>
<reference evidence="5 6" key="1">
    <citation type="submission" date="2016-02" db="EMBL/GenBank/DDBJ databases">
        <title>Complete genome sequence and transcriptome regulation of the pentose utilising yeast Sugiyamaella lignohabitans.</title>
        <authorList>
            <person name="Bellasio M."/>
            <person name="Peymann A."/>
            <person name="Valli M."/>
            <person name="Sipitzky M."/>
            <person name="Graf A."/>
            <person name="Sauer M."/>
            <person name="Marx H."/>
            <person name="Mattanovich D."/>
        </authorList>
    </citation>
    <scope>NUCLEOTIDE SEQUENCE [LARGE SCALE GENOMIC DNA]</scope>
    <source>
        <strain evidence="5 6">CBS 10342</strain>
    </source>
</reference>
<dbReference type="GO" id="GO:0005737">
    <property type="term" value="C:cytoplasm"/>
    <property type="evidence" value="ECO:0007669"/>
    <property type="project" value="TreeGrafter"/>
</dbReference>
<dbReference type="GeneID" id="30036612"/>
<accession>A0A167CGH0</accession>
<dbReference type="SUPFAM" id="SSF53720">
    <property type="entry name" value="ALDH-like"/>
    <property type="match status" value="1"/>
</dbReference>
<keyword evidence="3" id="KW-0560">Oxidoreductase</keyword>
<dbReference type="InterPro" id="IPR050740">
    <property type="entry name" value="Aldehyde_DH_Superfamily"/>
</dbReference>
<gene>
    <name evidence="5" type="primary">UGA2</name>
    <name evidence="5" type="ORF">AWJ20_4476</name>
</gene>
<keyword evidence="6" id="KW-1185">Reference proteome</keyword>
<feature type="domain" description="Aldehyde dehydrogenase" evidence="4">
    <location>
        <begin position="39"/>
        <end position="499"/>
    </location>
</feature>
<dbReference type="Gene3D" id="3.40.605.10">
    <property type="entry name" value="Aldehyde Dehydrogenase, Chain A, domain 1"/>
    <property type="match status" value="1"/>
</dbReference>
<dbReference type="Gene3D" id="3.40.309.10">
    <property type="entry name" value="Aldehyde Dehydrogenase, Chain A, domain 2"/>
    <property type="match status" value="1"/>
</dbReference>
<sequence>MSQHFTKFLHYQTLGEFLEFVSSNGGAYINNAFGPSFGQDFEVIDPASGTEWVTLKGCSEADVGRAVAAASTCFESYRRIPARARARLILEWDRLIREYKSEIAHIITLETGKPFKEALGEVDYALTFSWWMAGEAERTHGSVIDGAAIASNRFLVVKKPIGVVGCLTAWNFPVALLVRKVATALAAGCTVVAKPSPETPVSALMIAMLAEHAGFPAGAFNVLPCDMKHTPEIGRAICEHRDVKKVSFTGSTAVGRLLASQCAPHLKKLTLELGGNGAFIIFDDANLPLAVNSLMQCKFRNSGQTCVSAQRVYVQCSIYNKVVEMLQSRIASDLVVGPGLNGNTNLGPLTTSRSVSKVESHIHDAVNRGAKIVVGGRVPDYTDPNGYFYEPTLLADVHEDMLISKEETFGPVLALYRFESEGEVIRRANNTDMGLTSYFFTENANRIWRVFEALECGNVGINTGMTTSAEAPFGGWHDSGYGKEAGLKYAIDEYLKVKSGTWQVDFDQNR</sequence>
<dbReference type="InterPro" id="IPR016163">
    <property type="entry name" value="Ald_DH_C"/>
</dbReference>
<evidence type="ECO:0000256" key="1">
    <source>
        <dbReference type="ARBA" id="ARBA00005176"/>
    </source>
</evidence>
<dbReference type="Proteomes" id="UP000189580">
    <property type="component" value="Chromosome c"/>
</dbReference>
<evidence type="ECO:0000259" key="4">
    <source>
        <dbReference type="Pfam" id="PF00171"/>
    </source>
</evidence>